<dbReference type="Proteomes" id="UP001057402">
    <property type="component" value="Chromosome 7"/>
</dbReference>
<dbReference type="EMBL" id="CM042886">
    <property type="protein sequence ID" value="KAI4341647.1"/>
    <property type="molecule type" value="Genomic_DNA"/>
</dbReference>
<sequence length="838" mass="93684">MSPTAIKVPPAPRTLNVRKFAESRAVEVEGLHSILADRLGNNFRSRRNKRRRTAAHDNQVANRRFRKRQRKSVPCSGDSVCDSTDSRKVPRRVRRRNEFKGNPRCGFTTSGDGTKRLRTHVWHTKRFTMTKLWGFHLPLGLHGRGRGSRALLKWYNQGVVVHDASYNSAVQLEGPQESLISILNRVLEPSPSGDSGGISQMILSGAEYGIAMLRHVRAEGANMISPVIYMWRPLEEKDLGTIDSAIISNGKDESSAALGFLVYRQCWVWLHASVFAAGHNAIKCATQKEMEEKVVLIKCSSLEGQLAKVDILGSKASRLLQKLLHPVQRVPCRTCQLENNLTALANKNLHSMDYHILENEGFSRAVTSLVVRDPRLFKDALQTPSTGSVDGEISNQSEILRESCSKLGEPPDDGSNLGLVHHNLWDVEGRISPPADESLLSMEMHKKRMDSFYLSHCAPKMPECSDISQCSRSCPIFVMRNNGLEKRFLGWSIILPVSWVKTFWIPLVTNGAHAIGLRERHWIACESCLPFFPLDYPDCHAYMSYLTSKADTSCLERDSQPPAVRAPKIPILPPWNAIQPFEKADDMVGNGSVGKETVSNDGPLITDCCGYDSLRSDACASNFGGYVARTAQELSDLGNFCLSNSLLLPFKDEKVFTSLNVAYNNDDIGSLNGRTKNSNNQKSCFLRVILRAFKEGVFEEGAIVCAPKFTDILLWTRQENGEIGLQMPQASVSSYFTEVSSGTWQLQLPLDPSARDFHRSPIGFVTTGFVHRSKKPLAIAYCKATSLAHLRKDQWSNVSEKRRKGEIYVLVRNLRSSAYRLGLATIVLEQYEKDLEFL</sequence>
<comment type="caution">
    <text evidence="1">The sequence shown here is derived from an EMBL/GenBank/DDBJ whole genome shotgun (WGS) entry which is preliminary data.</text>
</comment>
<accession>A0ACB9NZB7</accession>
<gene>
    <name evidence="1" type="ORF">MLD38_026344</name>
</gene>
<keyword evidence="2" id="KW-1185">Reference proteome</keyword>
<reference evidence="2" key="1">
    <citation type="journal article" date="2023" name="Front. Plant Sci.">
        <title>Chromosomal-level genome assembly of Melastoma candidum provides insights into trichome evolution.</title>
        <authorList>
            <person name="Zhong Y."/>
            <person name="Wu W."/>
            <person name="Sun C."/>
            <person name="Zou P."/>
            <person name="Liu Y."/>
            <person name="Dai S."/>
            <person name="Zhou R."/>
        </authorList>
    </citation>
    <scope>NUCLEOTIDE SEQUENCE [LARGE SCALE GENOMIC DNA]</scope>
</reference>
<organism evidence="1 2">
    <name type="scientific">Melastoma candidum</name>
    <dbReference type="NCBI Taxonomy" id="119954"/>
    <lineage>
        <taxon>Eukaryota</taxon>
        <taxon>Viridiplantae</taxon>
        <taxon>Streptophyta</taxon>
        <taxon>Embryophyta</taxon>
        <taxon>Tracheophyta</taxon>
        <taxon>Spermatophyta</taxon>
        <taxon>Magnoliopsida</taxon>
        <taxon>eudicotyledons</taxon>
        <taxon>Gunneridae</taxon>
        <taxon>Pentapetalae</taxon>
        <taxon>rosids</taxon>
        <taxon>malvids</taxon>
        <taxon>Myrtales</taxon>
        <taxon>Melastomataceae</taxon>
        <taxon>Melastomatoideae</taxon>
        <taxon>Melastomateae</taxon>
        <taxon>Melastoma</taxon>
    </lineage>
</organism>
<evidence type="ECO:0000313" key="1">
    <source>
        <dbReference type="EMBL" id="KAI4341647.1"/>
    </source>
</evidence>
<evidence type="ECO:0000313" key="2">
    <source>
        <dbReference type="Proteomes" id="UP001057402"/>
    </source>
</evidence>
<proteinExistence type="predicted"/>
<name>A0ACB9NZB7_9MYRT</name>
<protein>
    <submittedName>
        <fullName evidence="1">Uncharacterized protein</fullName>
    </submittedName>
</protein>